<evidence type="ECO:0000313" key="6">
    <source>
        <dbReference type="EMBL" id="MFD1224060.1"/>
    </source>
</evidence>
<protein>
    <submittedName>
        <fullName evidence="6">LysR family transcriptional regulator</fullName>
    </submittedName>
</protein>
<dbReference type="PROSITE" id="PS50931">
    <property type="entry name" value="HTH_LYSR"/>
    <property type="match status" value="1"/>
</dbReference>
<dbReference type="Proteomes" id="UP001597180">
    <property type="component" value="Unassembled WGS sequence"/>
</dbReference>
<sequence>MELLQLKYFQAVAKHEHMTRAAKELAIAQPALSQTIARLESEVGVPLFDRQGRQIRLNPFGRVFLRHIDQALANIHDGLREVRDLGGMEHGYISLGVMSTQVLGDLLKAFGAEHPHVKFRVHQHSLQTMIEQLHSGELDLCIASMPIEYSGIEWLSLMNDEIILMVPHEHPLAERASVRLDELAGETFINLKSGNNLRDLTDAYFQQAGIRPDIAYEIDEPASVRSLVKAGLGISFSTMLNLRFWDHTSVVPLRIEEPDCRRPIGLAWKKDRYHSMAARSFREFVQSFFARLQQEEIESASKWK</sequence>
<dbReference type="Pfam" id="PF00126">
    <property type="entry name" value="HTH_1"/>
    <property type="match status" value="1"/>
</dbReference>
<evidence type="ECO:0000256" key="1">
    <source>
        <dbReference type="ARBA" id="ARBA00009437"/>
    </source>
</evidence>
<reference evidence="7" key="1">
    <citation type="journal article" date="2019" name="Int. J. Syst. Evol. Microbiol.">
        <title>The Global Catalogue of Microorganisms (GCM) 10K type strain sequencing project: providing services to taxonomists for standard genome sequencing and annotation.</title>
        <authorList>
            <consortium name="The Broad Institute Genomics Platform"/>
            <consortium name="The Broad Institute Genome Sequencing Center for Infectious Disease"/>
            <person name="Wu L."/>
            <person name="Ma J."/>
        </authorList>
    </citation>
    <scope>NUCLEOTIDE SEQUENCE [LARGE SCALE GENOMIC DNA]</scope>
    <source>
        <strain evidence="7">CCUG 53270</strain>
    </source>
</reference>
<dbReference type="EMBL" id="JBHTLU010000041">
    <property type="protein sequence ID" value="MFD1224060.1"/>
    <property type="molecule type" value="Genomic_DNA"/>
</dbReference>
<evidence type="ECO:0000256" key="3">
    <source>
        <dbReference type="ARBA" id="ARBA00023125"/>
    </source>
</evidence>
<dbReference type="InterPro" id="IPR000847">
    <property type="entry name" value="LysR_HTH_N"/>
</dbReference>
<accession>A0ABW3UTD5</accession>
<dbReference type="Pfam" id="PF03466">
    <property type="entry name" value="LysR_substrate"/>
    <property type="match status" value="1"/>
</dbReference>
<evidence type="ECO:0000256" key="4">
    <source>
        <dbReference type="ARBA" id="ARBA00023163"/>
    </source>
</evidence>
<keyword evidence="3" id="KW-0238">DNA-binding</keyword>
<gene>
    <name evidence="6" type="ORF">ACFQ4B_28455</name>
</gene>
<comment type="similarity">
    <text evidence="1">Belongs to the LysR transcriptional regulatory family.</text>
</comment>
<evidence type="ECO:0000313" key="7">
    <source>
        <dbReference type="Proteomes" id="UP001597180"/>
    </source>
</evidence>
<keyword evidence="2" id="KW-0805">Transcription regulation</keyword>
<feature type="domain" description="HTH lysR-type" evidence="5">
    <location>
        <begin position="1"/>
        <end position="58"/>
    </location>
</feature>
<dbReference type="RefSeq" id="WP_345589414.1">
    <property type="nucleotide sequence ID" value="NZ_BAABJG010000017.1"/>
</dbReference>
<dbReference type="PRINTS" id="PR00039">
    <property type="entry name" value="HTHLYSR"/>
</dbReference>
<evidence type="ECO:0000259" key="5">
    <source>
        <dbReference type="PROSITE" id="PS50931"/>
    </source>
</evidence>
<dbReference type="InterPro" id="IPR036388">
    <property type="entry name" value="WH-like_DNA-bd_sf"/>
</dbReference>
<dbReference type="SUPFAM" id="SSF46785">
    <property type="entry name" value="Winged helix' DNA-binding domain"/>
    <property type="match status" value="1"/>
</dbReference>
<dbReference type="SUPFAM" id="SSF53850">
    <property type="entry name" value="Periplasmic binding protein-like II"/>
    <property type="match status" value="1"/>
</dbReference>
<comment type="caution">
    <text evidence="6">The sequence shown here is derived from an EMBL/GenBank/DDBJ whole genome shotgun (WGS) entry which is preliminary data.</text>
</comment>
<name>A0ABW3UTD5_9BACL</name>
<keyword evidence="4" id="KW-0804">Transcription</keyword>
<dbReference type="Gene3D" id="3.40.190.290">
    <property type="match status" value="1"/>
</dbReference>
<dbReference type="PANTHER" id="PTHR30419:SF28">
    <property type="entry name" value="HTH-TYPE TRANSCRIPTIONAL REGULATOR BSDA"/>
    <property type="match status" value="1"/>
</dbReference>
<dbReference type="PANTHER" id="PTHR30419">
    <property type="entry name" value="HTH-TYPE TRANSCRIPTIONAL REGULATOR YBHD"/>
    <property type="match status" value="1"/>
</dbReference>
<keyword evidence="7" id="KW-1185">Reference proteome</keyword>
<dbReference type="InterPro" id="IPR036390">
    <property type="entry name" value="WH_DNA-bd_sf"/>
</dbReference>
<proteinExistence type="inferred from homology"/>
<dbReference type="InterPro" id="IPR050950">
    <property type="entry name" value="HTH-type_LysR_regulators"/>
</dbReference>
<dbReference type="InterPro" id="IPR005119">
    <property type="entry name" value="LysR_subst-bd"/>
</dbReference>
<dbReference type="Gene3D" id="1.10.10.10">
    <property type="entry name" value="Winged helix-like DNA-binding domain superfamily/Winged helix DNA-binding domain"/>
    <property type="match status" value="1"/>
</dbReference>
<organism evidence="6 7">
    <name type="scientific">Paenibacillus vulneris</name>
    <dbReference type="NCBI Taxonomy" id="1133364"/>
    <lineage>
        <taxon>Bacteria</taxon>
        <taxon>Bacillati</taxon>
        <taxon>Bacillota</taxon>
        <taxon>Bacilli</taxon>
        <taxon>Bacillales</taxon>
        <taxon>Paenibacillaceae</taxon>
        <taxon>Paenibacillus</taxon>
    </lineage>
</organism>
<evidence type="ECO:0000256" key="2">
    <source>
        <dbReference type="ARBA" id="ARBA00023015"/>
    </source>
</evidence>